<gene>
    <name evidence="8" type="ORF">P43SY_006129</name>
</gene>
<proteinExistence type="inferred from homology"/>
<evidence type="ECO:0000256" key="6">
    <source>
        <dbReference type="PIRSR" id="PIRSR614186-1"/>
    </source>
</evidence>
<comment type="subcellular location">
    <subcellularLocation>
        <location evidence="7">Cytoplasm</location>
    </subcellularLocation>
</comment>
<dbReference type="InterPro" id="IPR000801">
    <property type="entry name" value="Esterase-like"/>
</dbReference>
<keyword evidence="9" id="KW-1185">Reference proteome</keyword>
<evidence type="ECO:0000256" key="1">
    <source>
        <dbReference type="ARBA" id="ARBA00005622"/>
    </source>
</evidence>
<dbReference type="NCBIfam" id="TIGR02821">
    <property type="entry name" value="fghA_ester_D"/>
    <property type="match status" value="1"/>
</dbReference>
<evidence type="ECO:0000256" key="2">
    <source>
        <dbReference type="ARBA" id="ARBA00012479"/>
    </source>
</evidence>
<feature type="active site" description="Charge relay system" evidence="6">
    <location>
        <position position="149"/>
    </location>
</feature>
<protein>
    <recommendedName>
        <fullName evidence="3 7">S-formylglutathione hydrolase</fullName>
        <ecNumber evidence="2 7">3.1.2.12</ecNumber>
    </recommendedName>
</protein>
<dbReference type="GO" id="GO:0005829">
    <property type="term" value="C:cytosol"/>
    <property type="evidence" value="ECO:0007669"/>
    <property type="project" value="TreeGrafter"/>
</dbReference>
<dbReference type="GO" id="GO:0018738">
    <property type="term" value="F:S-formylglutathione hydrolase activity"/>
    <property type="evidence" value="ECO:0007669"/>
    <property type="project" value="UniProtKB-EC"/>
</dbReference>
<feature type="active site" description="Charge relay system" evidence="6">
    <location>
        <position position="229"/>
    </location>
</feature>
<sequence length="286" mass="31588">MQLVKQTRVFGGQLRQYAHESSSTKGTMKFHVFLPPTASDQQKVPVLFFLAGLTCDDERLFMKAPNAMKVAAARGIAIVAPDTSPRGANIPGEDDGWDFGTGAGFYVDATEPKWDAHYRMYTYVTKELPALLAAHLPVQVDRQSITGHSMGGHGALVLGLRNPEQYVSISAFAPICHPIQCPWGIKAFTGYLGGDQEAWKAYDATQLVLQRGAAAASFPEILIDQGLDDQFLHDKQLLVDAFDAACKKVEQKLTLRNHEGYDHSYYFIASFIEDHVNFHADALLQQ</sequence>
<dbReference type="GO" id="GO:0046294">
    <property type="term" value="P:formaldehyde catabolic process"/>
    <property type="evidence" value="ECO:0007669"/>
    <property type="project" value="InterPro"/>
</dbReference>
<dbReference type="Pfam" id="PF00756">
    <property type="entry name" value="Esterase"/>
    <property type="match status" value="1"/>
</dbReference>
<organism evidence="8 9">
    <name type="scientific">Pythium insidiosum</name>
    <name type="common">Pythiosis disease agent</name>
    <dbReference type="NCBI Taxonomy" id="114742"/>
    <lineage>
        <taxon>Eukaryota</taxon>
        <taxon>Sar</taxon>
        <taxon>Stramenopiles</taxon>
        <taxon>Oomycota</taxon>
        <taxon>Peronosporomycetes</taxon>
        <taxon>Pythiales</taxon>
        <taxon>Pythiaceae</taxon>
        <taxon>Pythium</taxon>
    </lineage>
</organism>
<comment type="similarity">
    <text evidence="1 7">Belongs to the esterase D family.</text>
</comment>
<evidence type="ECO:0000256" key="3">
    <source>
        <dbReference type="ARBA" id="ARBA00016774"/>
    </source>
</evidence>
<evidence type="ECO:0000313" key="8">
    <source>
        <dbReference type="EMBL" id="KAJ0400289.1"/>
    </source>
</evidence>
<evidence type="ECO:0000256" key="5">
    <source>
        <dbReference type="ARBA" id="ARBA00022801"/>
    </source>
</evidence>
<dbReference type="EC" id="3.1.2.12" evidence="2 7"/>
<evidence type="ECO:0000256" key="4">
    <source>
        <dbReference type="ARBA" id="ARBA00022487"/>
    </source>
</evidence>
<dbReference type="Proteomes" id="UP001209570">
    <property type="component" value="Unassembled WGS sequence"/>
</dbReference>
<accession>A0AAD5M0V2</accession>
<feature type="active site" description="Charge relay system" evidence="6">
    <location>
        <position position="263"/>
    </location>
</feature>
<dbReference type="FunFam" id="3.40.50.1820:FF:000002">
    <property type="entry name" value="S-formylglutathione hydrolase"/>
    <property type="match status" value="1"/>
</dbReference>
<dbReference type="EMBL" id="JAKCXM010000158">
    <property type="protein sequence ID" value="KAJ0400289.1"/>
    <property type="molecule type" value="Genomic_DNA"/>
</dbReference>
<dbReference type="InterPro" id="IPR014186">
    <property type="entry name" value="S-formylglutathione_hydrol"/>
</dbReference>
<dbReference type="Gene3D" id="3.40.50.1820">
    <property type="entry name" value="alpha/beta hydrolase"/>
    <property type="match status" value="1"/>
</dbReference>
<comment type="function">
    <text evidence="7">Serine hydrolase involved in the detoxification of formaldehyde.</text>
</comment>
<dbReference type="GO" id="GO:0052689">
    <property type="term" value="F:carboxylic ester hydrolase activity"/>
    <property type="evidence" value="ECO:0007669"/>
    <property type="project" value="UniProtKB-KW"/>
</dbReference>
<comment type="caution">
    <text evidence="8">The sequence shown here is derived from an EMBL/GenBank/DDBJ whole genome shotgun (WGS) entry which is preliminary data.</text>
</comment>
<name>A0AAD5M0V2_PYTIN</name>
<evidence type="ECO:0000256" key="7">
    <source>
        <dbReference type="RuleBase" id="RU363068"/>
    </source>
</evidence>
<dbReference type="SUPFAM" id="SSF53474">
    <property type="entry name" value="alpha/beta-Hydrolases"/>
    <property type="match status" value="1"/>
</dbReference>
<keyword evidence="5 7" id="KW-0378">Hydrolase</keyword>
<evidence type="ECO:0000313" key="9">
    <source>
        <dbReference type="Proteomes" id="UP001209570"/>
    </source>
</evidence>
<keyword evidence="4 7" id="KW-0719">Serine esterase</keyword>
<dbReference type="PANTHER" id="PTHR10061:SF0">
    <property type="entry name" value="S-FORMYLGLUTATHIONE HYDROLASE"/>
    <property type="match status" value="1"/>
</dbReference>
<dbReference type="InterPro" id="IPR029058">
    <property type="entry name" value="AB_hydrolase_fold"/>
</dbReference>
<dbReference type="AlphaFoldDB" id="A0AAD5M0V2"/>
<comment type="catalytic activity">
    <reaction evidence="7">
        <text>S-formylglutathione + H2O = formate + glutathione + H(+)</text>
        <dbReference type="Rhea" id="RHEA:14961"/>
        <dbReference type="ChEBI" id="CHEBI:15377"/>
        <dbReference type="ChEBI" id="CHEBI:15378"/>
        <dbReference type="ChEBI" id="CHEBI:15740"/>
        <dbReference type="ChEBI" id="CHEBI:57688"/>
        <dbReference type="ChEBI" id="CHEBI:57925"/>
        <dbReference type="EC" id="3.1.2.12"/>
    </reaction>
</comment>
<reference evidence="8" key="1">
    <citation type="submission" date="2021-12" db="EMBL/GenBank/DDBJ databases">
        <title>Prjna785345.</title>
        <authorList>
            <person name="Rujirawat T."/>
            <person name="Krajaejun T."/>
        </authorList>
    </citation>
    <scope>NUCLEOTIDE SEQUENCE</scope>
    <source>
        <strain evidence="8">Pi057C3</strain>
    </source>
</reference>
<keyword evidence="7" id="KW-0963">Cytoplasm</keyword>
<dbReference type="PANTHER" id="PTHR10061">
    <property type="entry name" value="S-FORMYLGLUTATHIONE HYDROLASE"/>
    <property type="match status" value="1"/>
</dbReference>